<dbReference type="PANTHER" id="PTHR43875:SF1">
    <property type="entry name" value="OSMOPROTECTIVE COMPOUNDS UPTAKE ATP-BINDING PROTEIN GGTA"/>
    <property type="match status" value="1"/>
</dbReference>
<dbReference type="EMBL" id="JACBZO010000001">
    <property type="protein sequence ID" value="NYI40549.1"/>
    <property type="molecule type" value="Genomic_DNA"/>
</dbReference>
<dbReference type="AlphaFoldDB" id="A0A7Y9Z853"/>
<dbReference type="Gene3D" id="3.40.50.300">
    <property type="entry name" value="P-loop containing nucleotide triphosphate hydrolases"/>
    <property type="match status" value="1"/>
</dbReference>
<gene>
    <name evidence="5" type="ORF">BKA03_000668</name>
</gene>
<dbReference type="SUPFAM" id="SSF52540">
    <property type="entry name" value="P-loop containing nucleoside triphosphate hydrolases"/>
    <property type="match status" value="1"/>
</dbReference>
<evidence type="ECO:0000313" key="5">
    <source>
        <dbReference type="EMBL" id="NYI40549.1"/>
    </source>
</evidence>
<dbReference type="InterPro" id="IPR003593">
    <property type="entry name" value="AAA+_ATPase"/>
</dbReference>
<feature type="domain" description="ABC transporter" evidence="4">
    <location>
        <begin position="4"/>
        <end position="236"/>
    </location>
</feature>
<dbReference type="InterPro" id="IPR040582">
    <property type="entry name" value="OB_MalK-like"/>
</dbReference>
<keyword evidence="1" id="KW-0813">Transport</keyword>
<dbReference type="NCBIfam" id="NF008653">
    <property type="entry name" value="PRK11650.1"/>
    <property type="match status" value="1"/>
</dbReference>
<reference evidence="5 6" key="1">
    <citation type="submission" date="2020-07" db="EMBL/GenBank/DDBJ databases">
        <title>Sequencing the genomes of 1000 actinobacteria strains.</title>
        <authorList>
            <person name="Klenk H.-P."/>
        </authorList>
    </citation>
    <scope>NUCLEOTIDE SEQUENCE [LARGE SCALE GENOMIC DNA]</scope>
    <source>
        <strain evidence="5 6">DSM 19970</strain>
    </source>
</reference>
<dbReference type="Gene3D" id="2.40.50.140">
    <property type="entry name" value="Nucleic acid-binding proteins"/>
    <property type="match status" value="1"/>
</dbReference>
<dbReference type="InterPro" id="IPR027417">
    <property type="entry name" value="P-loop_NTPase"/>
</dbReference>
<dbReference type="Pfam" id="PF17912">
    <property type="entry name" value="OB_MalK"/>
    <property type="match status" value="1"/>
</dbReference>
<dbReference type="Gene3D" id="2.40.50.100">
    <property type="match status" value="1"/>
</dbReference>
<dbReference type="PROSITE" id="PS00211">
    <property type="entry name" value="ABC_TRANSPORTER_1"/>
    <property type="match status" value="1"/>
</dbReference>
<dbReference type="GO" id="GO:0008643">
    <property type="term" value="P:carbohydrate transport"/>
    <property type="evidence" value="ECO:0007669"/>
    <property type="project" value="InterPro"/>
</dbReference>
<dbReference type="InterPro" id="IPR015855">
    <property type="entry name" value="ABC_transpr_MalK-like"/>
</dbReference>
<dbReference type="GO" id="GO:0140359">
    <property type="term" value="F:ABC-type transporter activity"/>
    <property type="evidence" value="ECO:0007669"/>
    <property type="project" value="InterPro"/>
</dbReference>
<dbReference type="InterPro" id="IPR012340">
    <property type="entry name" value="NA-bd_OB-fold"/>
</dbReference>
<keyword evidence="5" id="KW-0762">Sugar transport</keyword>
<evidence type="ECO:0000256" key="1">
    <source>
        <dbReference type="ARBA" id="ARBA00022448"/>
    </source>
</evidence>
<sequence length="383" mass="41756">MATVTYDKATRIYPGTDRPAVDKLDIDIADGEFLVLVGPSGCGKSTSLRMLAGLEDIDEGAIWVGDRDVTNVQPKDRDIAMVFQSYALYPHMTVAENMGFALKIAKKDKSEIRERVEAAAKILDLVEYLDRKPKALSGGQRQRVAMGRAIVRQPQVFLMDEPLSNLDAKLRVQTRTQIAALQRRLGVTTVYVTHDQVEALTMGDRIAVMKDGVLQQVGTPRDMYDTPANVFVAGFIGSPAMNIGTYQVFDGFAQVGRGKVALSRETIAALKTEDKSQVVLGFRPEALDRAAPNADGAIPVEVDVVEELGSDAFVYGSVPTEYGEAKGINFSAGDSQVVVRLDPREVPKKGETIWVTIRTGEQHVFSSASGLRLTSEPVISHKK</sequence>
<dbReference type="FunFam" id="3.40.50.300:FF:000042">
    <property type="entry name" value="Maltose/maltodextrin ABC transporter, ATP-binding protein"/>
    <property type="match status" value="1"/>
</dbReference>
<dbReference type="PROSITE" id="PS50893">
    <property type="entry name" value="ABC_TRANSPORTER_2"/>
    <property type="match status" value="1"/>
</dbReference>
<keyword evidence="6" id="KW-1185">Reference proteome</keyword>
<evidence type="ECO:0000256" key="2">
    <source>
        <dbReference type="ARBA" id="ARBA00022741"/>
    </source>
</evidence>
<keyword evidence="3 5" id="KW-0067">ATP-binding</keyword>
<proteinExistence type="predicted"/>
<evidence type="ECO:0000256" key="3">
    <source>
        <dbReference type="ARBA" id="ARBA00022840"/>
    </source>
</evidence>
<dbReference type="InterPro" id="IPR017871">
    <property type="entry name" value="ABC_transporter-like_CS"/>
</dbReference>
<dbReference type="InterPro" id="IPR003439">
    <property type="entry name" value="ABC_transporter-like_ATP-bd"/>
</dbReference>
<dbReference type="InterPro" id="IPR047641">
    <property type="entry name" value="ABC_transpr_MalK/UgpC-like"/>
</dbReference>
<dbReference type="GO" id="GO:0016887">
    <property type="term" value="F:ATP hydrolysis activity"/>
    <property type="evidence" value="ECO:0007669"/>
    <property type="project" value="InterPro"/>
</dbReference>
<dbReference type="CDD" id="cd03301">
    <property type="entry name" value="ABC_MalK_N"/>
    <property type="match status" value="1"/>
</dbReference>
<dbReference type="Proteomes" id="UP000547973">
    <property type="component" value="Unassembled WGS sequence"/>
</dbReference>
<evidence type="ECO:0000313" key="6">
    <source>
        <dbReference type="Proteomes" id="UP000547973"/>
    </source>
</evidence>
<accession>A0A7Y9Z853</accession>
<dbReference type="PANTHER" id="PTHR43875">
    <property type="entry name" value="MALTODEXTRIN IMPORT ATP-BINDING PROTEIN MSMX"/>
    <property type="match status" value="1"/>
</dbReference>
<organism evidence="5 6">
    <name type="scientific">Demequina lutea</name>
    <dbReference type="NCBI Taxonomy" id="431489"/>
    <lineage>
        <taxon>Bacteria</taxon>
        <taxon>Bacillati</taxon>
        <taxon>Actinomycetota</taxon>
        <taxon>Actinomycetes</taxon>
        <taxon>Micrococcales</taxon>
        <taxon>Demequinaceae</taxon>
        <taxon>Demequina</taxon>
    </lineage>
</organism>
<dbReference type="InterPro" id="IPR008995">
    <property type="entry name" value="Mo/tungstate-bd_C_term_dom"/>
</dbReference>
<name>A0A7Y9Z853_9MICO</name>
<dbReference type="Pfam" id="PF00005">
    <property type="entry name" value="ABC_tran"/>
    <property type="match status" value="1"/>
</dbReference>
<dbReference type="RefSeq" id="WP_062074666.1">
    <property type="nucleotide sequence ID" value="NZ_BBRC01000003.1"/>
</dbReference>
<dbReference type="OrthoDB" id="9802264at2"/>
<dbReference type="SMART" id="SM00382">
    <property type="entry name" value="AAA"/>
    <property type="match status" value="1"/>
</dbReference>
<dbReference type="SUPFAM" id="SSF50331">
    <property type="entry name" value="MOP-like"/>
    <property type="match status" value="1"/>
</dbReference>
<dbReference type="GO" id="GO:0055052">
    <property type="term" value="C:ATP-binding cassette (ABC) transporter complex, substrate-binding subunit-containing"/>
    <property type="evidence" value="ECO:0007669"/>
    <property type="project" value="TreeGrafter"/>
</dbReference>
<comment type="caution">
    <text evidence="5">The sequence shown here is derived from an EMBL/GenBank/DDBJ whole genome shotgun (WGS) entry which is preliminary data.</text>
</comment>
<protein>
    <submittedName>
        <fullName evidence="5">Multiple sugar transport system ATP-binding protein</fullName>
    </submittedName>
</protein>
<dbReference type="GO" id="GO:0005524">
    <property type="term" value="F:ATP binding"/>
    <property type="evidence" value="ECO:0007669"/>
    <property type="project" value="UniProtKB-KW"/>
</dbReference>
<keyword evidence="2" id="KW-0547">Nucleotide-binding</keyword>
<evidence type="ECO:0000259" key="4">
    <source>
        <dbReference type="PROSITE" id="PS50893"/>
    </source>
</evidence>